<dbReference type="GO" id="GO:0016002">
    <property type="term" value="F:sulfite reductase activity"/>
    <property type="evidence" value="ECO:0007669"/>
    <property type="project" value="TreeGrafter"/>
</dbReference>
<keyword evidence="3" id="KW-0479">Metal-binding</keyword>
<dbReference type="InterPro" id="IPR017896">
    <property type="entry name" value="4Fe4S_Fe-S-bd"/>
</dbReference>
<feature type="domain" description="4Fe-4S ferredoxin-type" evidence="8">
    <location>
        <begin position="265"/>
        <end position="293"/>
    </location>
</feature>
<evidence type="ECO:0000256" key="2">
    <source>
        <dbReference type="ARBA" id="ARBA00022485"/>
    </source>
</evidence>
<dbReference type="NCBIfam" id="TIGR02064">
    <property type="entry name" value="dsrA"/>
    <property type="match status" value="1"/>
</dbReference>
<dbReference type="Gene3D" id="6.10.140.1420">
    <property type="match status" value="1"/>
</dbReference>
<evidence type="ECO:0000256" key="1">
    <source>
        <dbReference type="ARBA" id="ARBA00012353"/>
    </source>
</evidence>
<evidence type="ECO:0000313" key="9">
    <source>
        <dbReference type="EMBL" id="OFW32281.1"/>
    </source>
</evidence>
<comment type="caution">
    <text evidence="9">The sequence shown here is derived from an EMBL/GenBank/DDBJ whole genome shotgun (WGS) entry which is preliminary data.</text>
</comment>
<dbReference type="GO" id="GO:0009337">
    <property type="term" value="C:sulfite reductase complex (NADPH)"/>
    <property type="evidence" value="ECO:0007669"/>
    <property type="project" value="TreeGrafter"/>
</dbReference>
<reference evidence="9 10" key="1">
    <citation type="journal article" date="2016" name="Nat. Commun.">
        <title>Thousands of microbial genomes shed light on interconnected biogeochemical processes in an aquifer system.</title>
        <authorList>
            <person name="Anantharaman K."/>
            <person name="Brown C.T."/>
            <person name="Hug L.A."/>
            <person name="Sharon I."/>
            <person name="Castelle C.J."/>
            <person name="Probst A.J."/>
            <person name="Thomas B.C."/>
            <person name="Singh A."/>
            <person name="Wilkins M.J."/>
            <person name="Karaoz U."/>
            <person name="Brodie E.L."/>
            <person name="Williams K.H."/>
            <person name="Hubbard S.S."/>
            <person name="Banfield J.F."/>
        </authorList>
    </citation>
    <scope>NUCLEOTIDE SEQUENCE [LARGE SCALE GENOMIC DNA]</scope>
</reference>
<dbReference type="EC" id="1.8.7.1" evidence="1"/>
<evidence type="ECO:0000256" key="3">
    <source>
        <dbReference type="ARBA" id="ARBA00022723"/>
    </source>
</evidence>
<evidence type="ECO:0000259" key="8">
    <source>
        <dbReference type="PROSITE" id="PS51379"/>
    </source>
</evidence>
<dbReference type="InterPro" id="IPR006067">
    <property type="entry name" value="NO2/SO3_Rdtase_4Fe4S_dom"/>
</dbReference>
<keyword evidence="4" id="KW-0883">Thioether bond</keyword>
<dbReference type="InterPro" id="IPR005117">
    <property type="entry name" value="NiRdtase/SiRdtase_haem-b_fer"/>
</dbReference>
<dbReference type="PANTHER" id="PTHR11493">
    <property type="entry name" value="SULFITE REDUCTASE [NADPH] SUBUNIT BETA-RELATED"/>
    <property type="match status" value="1"/>
</dbReference>
<dbReference type="Pfam" id="PF01077">
    <property type="entry name" value="NIR_SIR"/>
    <property type="match status" value="1"/>
</dbReference>
<dbReference type="SUPFAM" id="SSF56014">
    <property type="entry name" value="Nitrite and sulphite reductase 4Fe-4S domain-like"/>
    <property type="match status" value="1"/>
</dbReference>
<dbReference type="Gene3D" id="3.30.70.20">
    <property type="match status" value="1"/>
</dbReference>
<dbReference type="InterPro" id="IPR011806">
    <property type="entry name" value="DsrA"/>
</dbReference>
<name>A0A1F2UGX1_9ACTN</name>
<evidence type="ECO:0000256" key="6">
    <source>
        <dbReference type="ARBA" id="ARBA00023014"/>
    </source>
</evidence>
<protein>
    <recommendedName>
        <fullName evidence="1">assimilatory sulfite reductase (ferredoxin)</fullName>
        <ecNumber evidence="1">1.8.7.1</ecNumber>
    </recommendedName>
</protein>
<keyword evidence="5" id="KW-0408">Iron</keyword>
<dbReference type="Gene3D" id="3.30.70.2500">
    <property type="match status" value="1"/>
</dbReference>
<accession>A0A1F2UGX1</accession>
<dbReference type="GO" id="GO:0000103">
    <property type="term" value="P:sulfate assimilation"/>
    <property type="evidence" value="ECO:0007669"/>
    <property type="project" value="TreeGrafter"/>
</dbReference>
<dbReference type="SUPFAM" id="SSF55124">
    <property type="entry name" value="Nitrite/Sulfite reductase N-terminal domain-like"/>
    <property type="match status" value="1"/>
</dbReference>
<dbReference type="PROSITE" id="PS51379">
    <property type="entry name" value="4FE4S_FER_2"/>
    <property type="match status" value="1"/>
</dbReference>
<proteinExistence type="predicted"/>
<dbReference type="GO" id="GO:0018551">
    <property type="term" value="F:dissimilatory sulfite reductase (NADH) activity"/>
    <property type="evidence" value="ECO:0007669"/>
    <property type="project" value="InterPro"/>
</dbReference>
<dbReference type="EMBL" id="MELI01000101">
    <property type="protein sequence ID" value="OFW32281.1"/>
    <property type="molecule type" value="Genomic_DNA"/>
</dbReference>
<keyword evidence="6" id="KW-0411">Iron-sulfur</keyword>
<dbReference type="GO" id="GO:0051539">
    <property type="term" value="F:4 iron, 4 sulfur cluster binding"/>
    <property type="evidence" value="ECO:0007669"/>
    <property type="project" value="UniProtKB-KW"/>
</dbReference>
<comment type="catalytic activity">
    <reaction evidence="7">
        <text>hydrogen sulfide + 6 oxidized [2Fe-2S]-[ferredoxin] + 3 H2O = sulfite + 6 reduced [2Fe-2S]-[ferredoxin] + 7 H(+)</text>
        <dbReference type="Rhea" id="RHEA:23132"/>
        <dbReference type="Rhea" id="RHEA-COMP:10000"/>
        <dbReference type="Rhea" id="RHEA-COMP:10001"/>
        <dbReference type="ChEBI" id="CHEBI:15377"/>
        <dbReference type="ChEBI" id="CHEBI:15378"/>
        <dbReference type="ChEBI" id="CHEBI:17359"/>
        <dbReference type="ChEBI" id="CHEBI:29919"/>
        <dbReference type="ChEBI" id="CHEBI:33737"/>
        <dbReference type="ChEBI" id="CHEBI:33738"/>
        <dbReference type="EC" id="1.8.7.1"/>
    </reaction>
</comment>
<dbReference type="PANTHER" id="PTHR11493:SF54">
    <property type="entry name" value="ANAEROBIC SULFITE REDUCTASE SUBUNIT C"/>
    <property type="match status" value="1"/>
</dbReference>
<evidence type="ECO:0000256" key="7">
    <source>
        <dbReference type="ARBA" id="ARBA00049518"/>
    </source>
</evidence>
<dbReference type="InterPro" id="IPR036136">
    <property type="entry name" value="Nit/Sulf_reduc_fer-like_dom_sf"/>
</dbReference>
<dbReference type="AlphaFoldDB" id="A0A1F2UGX1"/>
<dbReference type="Gene3D" id="3.30.413.10">
    <property type="entry name" value="Sulfite Reductase Hemoprotein, domain 1"/>
    <property type="match status" value="1"/>
</dbReference>
<sequence length="397" mass="44780">MSDELKTPLLDELEKGPWPSFITDLKSMADRPMVKDLLGQLEKSYRDKRGYWKHGGLVGIMGYGGGVIGRYSAIPEDFPGVSHFHTVRVNQPSGWFYTSEALNEIMDIWDEHGSGLTNMHGSTGDMVLLGTTTQELEPIFRELTAKDWDLGGSGSDLRTPSCCIGPARCENACYDTLALTYNITHKYQDELHRPMFNYKYKIKMSGCPNDCTAAMARSDMAIIGIWKDDIQIDQSAIAEYVDAGFNIQEYVIEKCPTKCITLEGKELKIDDSDCVKCVHCINVLPKALSPGKERGAAIALGGKAPIVDGALFATLIVPFIEIDEENGFEEVHDLLERIWEFWDEHGMNRERIGEFIERVTLKTFLEGIGVEPMPQQITQPRDNPYIFYEEYFEEETE</sequence>
<evidence type="ECO:0000256" key="4">
    <source>
        <dbReference type="ARBA" id="ARBA00022784"/>
    </source>
</evidence>
<dbReference type="GO" id="GO:0050311">
    <property type="term" value="F:sulfite reductase (ferredoxin) activity"/>
    <property type="evidence" value="ECO:0007669"/>
    <property type="project" value="UniProtKB-EC"/>
</dbReference>
<dbReference type="GO" id="GO:0020037">
    <property type="term" value="F:heme binding"/>
    <property type="evidence" value="ECO:0007669"/>
    <property type="project" value="InterPro"/>
</dbReference>
<evidence type="ECO:0000256" key="5">
    <source>
        <dbReference type="ARBA" id="ARBA00023004"/>
    </source>
</evidence>
<dbReference type="InterPro" id="IPR045169">
    <property type="entry name" value="NO2/SO3_Rdtase_4Fe4S_prot"/>
</dbReference>
<dbReference type="InterPro" id="IPR045854">
    <property type="entry name" value="NO2/SO3_Rdtase_4Fe4S_sf"/>
</dbReference>
<keyword evidence="2" id="KW-0004">4Fe-4S</keyword>
<dbReference type="GO" id="GO:0046872">
    <property type="term" value="F:metal ion binding"/>
    <property type="evidence" value="ECO:0007669"/>
    <property type="project" value="UniProtKB-KW"/>
</dbReference>
<dbReference type="Proteomes" id="UP000178086">
    <property type="component" value="Unassembled WGS sequence"/>
</dbReference>
<dbReference type="SUPFAM" id="SSF54862">
    <property type="entry name" value="4Fe-4S ferredoxins"/>
    <property type="match status" value="1"/>
</dbReference>
<dbReference type="Pfam" id="PF03460">
    <property type="entry name" value="NIR_SIR_ferr"/>
    <property type="match status" value="1"/>
</dbReference>
<organism evidence="9 10">
    <name type="scientific">Candidatus Aquicultor primus</name>
    <dbReference type="NCBI Taxonomy" id="1797195"/>
    <lineage>
        <taxon>Bacteria</taxon>
        <taxon>Bacillati</taxon>
        <taxon>Actinomycetota</taxon>
        <taxon>Candidatus Aquicultoria</taxon>
        <taxon>Candidatus Aquicultorales</taxon>
        <taxon>Candidatus Aquicultoraceae</taxon>
        <taxon>Candidatus Aquicultor</taxon>
    </lineage>
</organism>
<evidence type="ECO:0000313" key="10">
    <source>
        <dbReference type="Proteomes" id="UP000178086"/>
    </source>
</evidence>
<gene>
    <name evidence="9" type="ORF">A2074_05180</name>
</gene>